<evidence type="ECO:0000256" key="1">
    <source>
        <dbReference type="ARBA" id="ARBA00001936"/>
    </source>
</evidence>
<dbReference type="UniPathway" id="UPA00074">
    <property type="reaction ID" value="UER00125"/>
</dbReference>
<evidence type="ECO:0000259" key="16">
    <source>
        <dbReference type="PROSITE" id="PS50975"/>
    </source>
</evidence>
<feature type="domain" description="ATP-grasp" evidence="16">
    <location>
        <begin position="116"/>
        <end position="321"/>
    </location>
</feature>
<comment type="cofactor">
    <cofactor evidence="2">
        <name>Mg(2+)</name>
        <dbReference type="ChEBI" id="CHEBI:18420"/>
    </cofactor>
</comment>
<dbReference type="InterPro" id="IPR020561">
    <property type="entry name" value="PRibGlycinamid_synth_ATP-grasp"/>
</dbReference>
<dbReference type="SUPFAM" id="SSF51246">
    <property type="entry name" value="Rudiment single hybrid motif"/>
    <property type="match status" value="1"/>
</dbReference>
<dbReference type="EC" id="6.3.4.13" evidence="4 14"/>
<evidence type="ECO:0000256" key="3">
    <source>
        <dbReference type="ARBA" id="ARBA00005174"/>
    </source>
</evidence>
<dbReference type="InterPro" id="IPR020559">
    <property type="entry name" value="PRibGlycinamide_synth_CS"/>
</dbReference>
<gene>
    <name evidence="14" type="primary">purD</name>
    <name evidence="17" type="ORF">FLM9_532</name>
</gene>
<dbReference type="Gene3D" id="3.30.1490.20">
    <property type="entry name" value="ATP-grasp fold, A domain"/>
    <property type="match status" value="1"/>
</dbReference>
<evidence type="ECO:0000256" key="14">
    <source>
        <dbReference type="HAMAP-Rule" id="MF_00138"/>
    </source>
</evidence>
<name>A0A171DFY7_9SYNE</name>
<dbReference type="OrthoDB" id="9807240at2"/>
<evidence type="ECO:0000256" key="15">
    <source>
        <dbReference type="PROSITE-ProRule" id="PRU00409"/>
    </source>
</evidence>
<evidence type="ECO:0000256" key="12">
    <source>
        <dbReference type="ARBA" id="ARBA00042242"/>
    </source>
</evidence>
<dbReference type="Gene3D" id="3.90.600.10">
    <property type="entry name" value="Phosphoribosylglycinamide synthetase, C-terminal domain"/>
    <property type="match status" value="1"/>
</dbReference>
<organism evidence="17 18">
    <name type="scientific">Candidatus Synechococcus spongiarum</name>
    <dbReference type="NCBI Taxonomy" id="431041"/>
    <lineage>
        <taxon>Bacteria</taxon>
        <taxon>Bacillati</taxon>
        <taxon>Cyanobacteriota</taxon>
        <taxon>Cyanophyceae</taxon>
        <taxon>Synechococcales</taxon>
        <taxon>Synechococcaceae</taxon>
        <taxon>Synechococcus</taxon>
    </lineage>
</organism>
<dbReference type="InterPro" id="IPR020562">
    <property type="entry name" value="PRibGlycinamide_synth_N"/>
</dbReference>
<evidence type="ECO:0000256" key="10">
    <source>
        <dbReference type="ARBA" id="ARBA00023211"/>
    </source>
</evidence>
<accession>A0A171DFY7</accession>
<sequence length="432" mass="44929">MAANILVIGSGGREHSLAWALARSPGVRKVWVAPGNGGMVSAATEGAAAIAVASVAPEDRTAILRLCHDKAVTLVVIGPEAPLAAGLADDLRVHGLAVFGPGADGAKLEASKAWAKQLMTQAGVPTAPSWVVASRTEALDLLHRRRRPLVVKADGLAGGKGVTVANTMAEAEAAVDRAFAGAFGRAGEQLVLEERLEGPEVSVLALCDGRDLVLLPPAQDHKRIGEGDTGPNTGGMGAYAPVPFLDQQGLEQMRSTIFLPVLAALRARGIDYRGVIYAGMMLTAMGPMVIEFNCRFGDPECQCLLPLLEGNLAAVLQACALGQLGEAPPLITRSSAACACVVAAAEGYPGPVRRGDPITDTGRPGSRSMVFYAGVTRGETGQLQTAGGRILAGVGLGNDFDQAFDQAYTRLGQIDYAGKTVRFDIGHQVRRR</sequence>
<dbReference type="GO" id="GO:0005524">
    <property type="term" value="F:ATP binding"/>
    <property type="evidence" value="ECO:0007669"/>
    <property type="project" value="UniProtKB-UniRule"/>
</dbReference>
<dbReference type="PANTHER" id="PTHR43472:SF1">
    <property type="entry name" value="PHOSPHORIBOSYLAMINE--GLYCINE LIGASE, CHLOROPLASTIC"/>
    <property type="match status" value="1"/>
</dbReference>
<dbReference type="Gene3D" id="3.30.470.20">
    <property type="entry name" value="ATP-grasp fold, B domain"/>
    <property type="match status" value="1"/>
</dbReference>
<proteinExistence type="inferred from homology"/>
<keyword evidence="6" id="KW-0479">Metal-binding</keyword>
<reference evidence="18" key="1">
    <citation type="submission" date="2016-02" db="EMBL/GenBank/DDBJ databases">
        <authorList>
            <person name="liu f."/>
        </authorList>
    </citation>
    <scope>NUCLEOTIDE SEQUENCE [LARGE SCALE GENOMIC DNA]</scope>
</reference>
<keyword evidence="7 15" id="KW-0547">Nucleotide-binding</keyword>
<dbReference type="GO" id="GO:0009113">
    <property type="term" value="P:purine nucleobase biosynthetic process"/>
    <property type="evidence" value="ECO:0007669"/>
    <property type="project" value="InterPro"/>
</dbReference>
<evidence type="ECO:0000256" key="11">
    <source>
        <dbReference type="ARBA" id="ARBA00038345"/>
    </source>
</evidence>
<dbReference type="PANTHER" id="PTHR43472">
    <property type="entry name" value="PHOSPHORIBOSYLAMINE--GLYCINE LIGASE"/>
    <property type="match status" value="1"/>
</dbReference>
<dbReference type="SMART" id="SM01210">
    <property type="entry name" value="GARS_C"/>
    <property type="match status" value="1"/>
</dbReference>
<dbReference type="NCBIfam" id="TIGR00877">
    <property type="entry name" value="purD"/>
    <property type="match status" value="1"/>
</dbReference>
<keyword evidence="18" id="KW-1185">Reference proteome</keyword>
<comment type="cofactor">
    <cofactor evidence="1">
        <name>Mn(2+)</name>
        <dbReference type="ChEBI" id="CHEBI:29035"/>
    </cofactor>
</comment>
<dbReference type="Gene3D" id="3.40.50.20">
    <property type="match status" value="1"/>
</dbReference>
<evidence type="ECO:0000256" key="8">
    <source>
        <dbReference type="ARBA" id="ARBA00022755"/>
    </source>
</evidence>
<evidence type="ECO:0000256" key="13">
    <source>
        <dbReference type="ARBA" id="ARBA00042864"/>
    </source>
</evidence>
<dbReference type="InterPro" id="IPR037123">
    <property type="entry name" value="PRibGlycinamide_synth_C_sf"/>
</dbReference>
<dbReference type="InterPro" id="IPR011761">
    <property type="entry name" value="ATP-grasp"/>
</dbReference>
<dbReference type="InterPro" id="IPR000115">
    <property type="entry name" value="PRibGlycinamide_synth"/>
</dbReference>
<dbReference type="InterPro" id="IPR011054">
    <property type="entry name" value="Rudment_hybrid_motif"/>
</dbReference>
<dbReference type="EMBL" id="FITM01000063">
    <property type="protein sequence ID" value="SAY38631.1"/>
    <property type="molecule type" value="Genomic_DNA"/>
</dbReference>
<evidence type="ECO:0000256" key="9">
    <source>
        <dbReference type="ARBA" id="ARBA00022840"/>
    </source>
</evidence>
<dbReference type="SMART" id="SM01209">
    <property type="entry name" value="GARS_A"/>
    <property type="match status" value="1"/>
</dbReference>
<comment type="catalytic activity">
    <reaction evidence="14">
        <text>5-phospho-beta-D-ribosylamine + glycine + ATP = N(1)-(5-phospho-beta-D-ribosyl)glycinamide + ADP + phosphate + H(+)</text>
        <dbReference type="Rhea" id="RHEA:17453"/>
        <dbReference type="ChEBI" id="CHEBI:15378"/>
        <dbReference type="ChEBI" id="CHEBI:30616"/>
        <dbReference type="ChEBI" id="CHEBI:43474"/>
        <dbReference type="ChEBI" id="CHEBI:57305"/>
        <dbReference type="ChEBI" id="CHEBI:58681"/>
        <dbReference type="ChEBI" id="CHEBI:143788"/>
        <dbReference type="ChEBI" id="CHEBI:456216"/>
        <dbReference type="EC" id="6.3.4.13"/>
    </reaction>
</comment>
<comment type="pathway">
    <text evidence="3 14">Purine metabolism; IMP biosynthesis via de novo pathway; N(1)-(5-phospho-D-ribosyl)glycinamide from 5-phospho-alpha-D-ribose 1-diphosphate: step 2/2.</text>
</comment>
<evidence type="ECO:0000256" key="7">
    <source>
        <dbReference type="ARBA" id="ARBA00022741"/>
    </source>
</evidence>
<dbReference type="PROSITE" id="PS50975">
    <property type="entry name" value="ATP_GRASP"/>
    <property type="match status" value="1"/>
</dbReference>
<keyword evidence="9 15" id="KW-0067">ATP-binding</keyword>
<keyword evidence="10" id="KW-0464">Manganese</keyword>
<keyword evidence="8 14" id="KW-0658">Purine biosynthesis</keyword>
<dbReference type="GO" id="GO:0004637">
    <property type="term" value="F:phosphoribosylamine-glycine ligase activity"/>
    <property type="evidence" value="ECO:0007669"/>
    <property type="project" value="UniProtKB-UniRule"/>
</dbReference>
<evidence type="ECO:0000313" key="18">
    <source>
        <dbReference type="Proteomes" id="UP000182631"/>
    </source>
</evidence>
<evidence type="ECO:0000256" key="4">
    <source>
        <dbReference type="ARBA" id="ARBA00013255"/>
    </source>
</evidence>
<dbReference type="Pfam" id="PF02843">
    <property type="entry name" value="GARS_C"/>
    <property type="match status" value="1"/>
</dbReference>
<dbReference type="Pfam" id="PF01071">
    <property type="entry name" value="GARS_A"/>
    <property type="match status" value="1"/>
</dbReference>
<dbReference type="InterPro" id="IPR013815">
    <property type="entry name" value="ATP_grasp_subdomain_1"/>
</dbReference>
<evidence type="ECO:0000313" key="17">
    <source>
        <dbReference type="EMBL" id="SAY38631.1"/>
    </source>
</evidence>
<dbReference type="FunFam" id="3.30.470.20:FF:000018">
    <property type="entry name" value="Trifunctional purine biosynthetic protein adenosine-3"/>
    <property type="match status" value="1"/>
</dbReference>
<dbReference type="RefSeq" id="WP_074457085.1">
    <property type="nucleotide sequence ID" value="NZ_FITM01000063.1"/>
</dbReference>
<evidence type="ECO:0000256" key="5">
    <source>
        <dbReference type="ARBA" id="ARBA00022598"/>
    </source>
</evidence>
<dbReference type="PROSITE" id="PS00184">
    <property type="entry name" value="GARS"/>
    <property type="match status" value="1"/>
</dbReference>
<protein>
    <recommendedName>
        <fullName evidence="4 14">Phosphoribosylamine--glycine ligase</fullName>
        <ecNumber evidence="4 14">6.3.4.13</ecNumber>
    </recommendedName>
    <alternativeName>
        <fullName evidence="14">GARS</fullName>
    </alternativeName>
    <alternativeName>
        <fullName evidence="12 14">Glycinamide ribonucleotide synthetase</fullName>
    </alternativeName>
    <alternativeName>
        <fullName evidence="13 14">Phosphoribosylglycinamide synthetase</fullName>
    </alternativeName>
</protein>
<dbReference type="InterPro" id="IPR020560">
    <property type="entry name" value="PRibGlycinamide_synth_C-dom"/>
</dbReference>
<dbReference type="GO" id="GO:0046872">
    <property type="term" value="F:metal ion binding"/>
    <property type="evidence" value="ECO:0007669"/>
    <property type="project" value="UniProtKB-KW"/>
</dbReference>
<comment type="similarity">
    <text evidence="11 14">Belongs to the GARS family.</text>
</comment>
<dbReference type="Pfam" id="PF02844">
    <property type="entry name" value="GARS_N"/>
    <property type="match status" value="1"/>
</dbReference>
<dbReference type="Proteomes" id="UP000182631">
    <property type="component" value="Unassembled WGS sequence"/>
</dbReference>
<evidence type="ECO:0000256" key="6">
    <source>
        <dbReference type="ARBA" id="ARBA00022723"/>
    </source>
</evidence>
<dbReference type="SUPFAM" id="SSF56059">
    <property type="entry name" value="Glutathione synthetase ATP-binding domain-like"/>
    <property type="match status" value="1"/>
</dbReference>
<dbReference type="AlphaFoldDB" id="A0A171DFY7"/>
<dbReference type="GO" id="GO:0006189">
    <property type="term" value="P:'de novo' IMP biosynthetic process"/>
    <property type="evidence" value="ECO:0007669"/>
    <property type="project" value="UniProtKB-UniRule"/>
</dbReference>
<keyword evidence="5 14" id="KW-0436">Ligase</keyword>
<evidence type="ECO:0000256" key="2">
    <source>
        <dbReference type="ARBA" id="ARBA00001946"/>
    </source>
</evidence>
<dbReference type="HAMAP" id="MF_00138">
    <property type="entry name" value="GARS"/>
    <property type="match status" value="1"/>
</dbReference>
<dbReference type="SUPFAM" id="SSF52440">
    <property type="entry name" value="PreATP-grasp domain"/>
    <property type="match status" value="1"/>
</dbReference>
<dbReference type="InterPro" id="IPR016185">
    <property type="entry name" value="PreATP-grasp_dom_sf"/>
</dbReference>